<comment type="caution">
    <text evidence="1">The sequence shown here is derived from an EMBL/GenBank/DDBJ whole genome shotgun (WGS) entry which is preliminary data.</text>
</comment>
<dbReference type="AlphaFoldDB" id="A0A424YBJ5"/>
<proteinExistence type="predicted"/>
<evidence type="ECO:0000313" key="2">
    <source>
        <dbReference type="Proteomes" id="UP000285138"/>
    </source>
</evidence>
<gene>
    <name evidence="1" type="ORF">D5R97_08025</name>
</gene>
<protein>
    <submittedName>
        <fullName evidence="1">Uncharacterized protein</fullName>
    </submittedName>
</protein>
<dbReference type="EMBL" id="QZAA01000210">
    <property type="protein sequence ID" value="RQD74336.1"/>
    <property type="molecule type" value="Genomic_DNA"/>
</dbReference>
<sequence length="63" mass="7630">MIKGFFIRDASCQYFHNNIFFSRKQPELFIIFSPRVIINNRYKGLPGQKEERLCPFLRIKESF</sequence>
<dbReference type="Proteomes" id="UP000285138">
    <property type="component" value="Unassembled WGS sequence"/>
</dbReference>
<reference evidence="1 2" key="1">
    <citation type="submission" date="2018-08" db="EMBL/GenBank/DDBJ databases">
        <title>The metabolism and importance of syntrophic acetate oxidation coupled to methane or sulfide production in haloalkaline environments.</title>
        <authorList>
            <person name="Timmers P.H.A."/>
            <person name="Vavourakis C.D."/>
            <person name="Sorokin D.Y."/>
            <person name="Sinninghe Damste J.S."/>
            <person name="Muyzer G."/>
            <person name="Stams A.J.M."/>
            <person name="Plugge C.M."/>
        </authorList>
    </citation>
    <scope>NUCLEOTIDE SEQUENCE [LARGE SCALE GENOMIC DNA]</scope>
    <source>
        <strain evidence="1">MSAO_Bac1</strain>
    </source>
</reference>
<accession>A0A424YBJ5</accession>
<name>A0A424YBJ5_9FIRM</name>
<evidence type="ECO:0000313" key="1">
    <source>
        <dbReference type="EMBL" id="RQD74336.1"/>
    </source>
</evidence>
<organism evidence="1 2">
    <name type="scientific">Candidatus Syntrophonatronum acetioxidans</name>
    <dbReference type="NCBI Taxonomy" id="1795816"/>
    <lineage>
        <taxon>Bacteria</taxon>
        <taxon>Bacillati</taxon>
        <taxon>Bacillota</taxon>
        <taxon>Clostridia</taxon>
        <taxon>Eubacteriales</taxon>
        <taxon>Syntrophomonadaceae</taxon>
        <taxon>Candidatus Syntrophonatronum</taxon>
    </lineage>
</organism>